<comment type="caution">
    <text evidence="1">The sequence shown here is derived from an EMBL/GenBank/DDBJ whole genome shotgun (WGS) entry which is preliminary data.</text>
</comment>
<protein>
    <submittedName>
        <fullName evidence="1">Uncharacterized protein</fullName>
    </submittedName>
</protein>
<accession>A0A8S9YNS0</accession>
<proteinExistence type="predicted"/>
<gene>
    <name evidence="1" type="ORF">EG68_07953</name>
</gene>
<name>A0A8S9YNS0_9TREM</name>
<sequence>MERRRHSVDNYILSFLHPSFNCCAMVGCVGFRSGSLGIGNLRPLSLSRCGIARCVPYSREGLSYGTPTWLSGSGL</sequence>
<reference evidence="1" key="1">
    <citation type="submission" date="2019-07" db="EMBL/GenBank/DDBJ databases">
        <title>Annotation for the trematode Paragonimus miyazaki's.</title>
        <authorList>
            <person name="Choi Y.-J."/>
        </authorList>
    </citation>
    <scope>NUCLEOTIDE SEQUENCE</scope>
    <source>
        <strain evidence="1">Japan</strain>
    </source>
</reference>
<dbReference type="AlphaFoldDB" id="A0A8S9YNS0"/>
<dbReference type="EMBL" id="JTDE01004729">
    <property type="protein sequence ID" value="KAF7253050.1"/>
    <property type="molecule type" value="Genomic_DNA"/>
</dbReference>
<organism evidence="1 2">
    <name type="scientific">Paragonimus skrjabini miyazakii</name>
    <dbReference type="NCBI Taxonomy" id="59628"/>
    <lineage>
        <taxon>Eukaryota</taxon>
        <taxon>Metazoa</taxon>
        <taxon>Spiralia</taxon>
        <taxon>Lophotrochozoa</taxon>
        <taxon>Platyhelminthes</taxon>
        <taxon>Trematoda</taxon>
        <taxon>Digenea</taxon>
        <taxon>Plagiorchiida</taxon>
        <taxon>Troglotremata</taxon>
        <taxon>Troglotrematidae</taxon>
        <taxon>Paragonimus</taxon>
    </lineage>
</organism>
<dbReference type="PROSITE" id="PS51257">
    <property type="entry name" value="PROKAR_LIPOPROTEIN"/>
    <property type="match status" value="1"/>
</dbReference>
<evidence type="ECO:0000313" key="1">
    <source>
        <dbReference type="EMBL" id="KAF7253050.1"/>
    </source>
</evidence>
<keyword evidence="2" id="KW-1185">Reference proteome</keyword>
<dbReference type="Proteomes" id="UP000822476">
    <property type="component" value="Unassembled WGS sequence"/>
</dbReference>
<evidence type="ECO:0000313" key="2">
    <source>
        <dbReference type="Proteomes" id="UP000822476"/>
    </source>
</evidence>